<gene>
    <name evidence="10" type="primary">TPHA0K01540</name>
    <name evidence="10" type="ordered locus">TPHA_0K01540</name>
</gene>
<dbReference type="CDD" id="cd16169">
    <property type="entry name" value="Tau138_eWH"/>
    <property type="match status" value="1"/>
</dbReference>
<evidence type="ECO:0000313" key="11">
    <source>
        <dbReference type="Proteomes" id="UP000005666"/>
    </source>
</evidence>
<evidence type="ECO:0000256" key="1">
    <source>
        <dbReference type="ARBA" id="ARBA00004123"/>
    </source>
</evidence>
<feature type="domain" description="Transcription factor tau subunit sfc3/Tfc3 C-terminal" evidence="8">
    <location>
        <begin position="736"/>
        <end position="1112"/>
    </location>
</feature>
<dbReference type="GO" id="GO:0042791">
    <property type="term" value="P:5S class rRNA transcription by RNA polymerase III"/>
    <property type="evidence" value="ECO:0007669"/>
    <property type="project" value="EnsemblFungi"/>
</dbReference>
<dbReference type="InterPro" id="IPR035625">
    <property type="entry name" value="Tfc3-like_eWH"/>
</dbReference>
<dbReference type="InterPro" id="IPR049543">
    <property type="entry name" value="WHD_TFC3"/>
</dbReference>
<keyword evidence="11" id="KW-1185">Reference proteome</keyword>
<evidence type="ECO:0000259" key="8">
    <source>
        <dbReference type="Pfam" id="PF20222"/>
    </source>
</evidence>
<dbReference type="PANTHER" id="PTHR15180">
    <property type="entry name" value="GENERAL TRANSCRIPTION FACTOR 3C POLYPEPTIDE 1"/>
    <property type="match status" value="1"/>
</dbReference>
<feature type="domain" description="B-block binding subunit of TFIIIC" evidence="7">
    <location>
        <begin position="108"/>
        <end position="173"/>
    </location>
</feature>
<keyword evidence="2" id="KW-0597">Phosphoprotein</keyword>
<dbReference type="Pfam" id="PF04182">
    <property type="entry name" value="B-block_TFIIIC"/>
    <property type="match status" value="1"/>
</dbReference>
<dbReference type="HOGENOM" id="CLU_005481_0_0_1"/>
<accession>G8BZF9</accession>
<keyword evidence="3" id="KW-0238">DNA-binding</keyword>
<feature type="domain" description="Transcription factor tau 138 kDa subunit extended winged helix" evidence="9">
    <location>
        <begin position="543"/>
        <end position="633"/>
    </location>
</feature>
<dbReference type="InterPro" id="IPR007309">
    <property type="entry name" value="TFIIIC_Bblock-bd"/>
</dbReference>
<sequence>MTKSVYPDELISIVSQEIAYNKGSISFDKLWTIVGNYIELTDKNIKAYIFQNLQASPDIDFYRNGVLMSVEPELLENNLDDFQIKIKEDKLWELLTGYNKKECKIGAAAFELLLEIASSKEAGINTKNLADVAKQDRRSVTGRIKKIEHLIKSTQLVYQGHIVKLIKLNKFANDDEKIEEYVSIREKVGTIVKIVKNSKNRIRQIIDLRRELKYDQNSKMSKSFLSAITWLQEKGCLRKVYVVSPSDPSRKIRCVQYVKDFDTEDKISESYESDSDDEEATQTEKMSDDNYDDLDNLNSTHLLQGDGLILTESEDDVQRSTYSINRFYPIQNQTYEFAKNSGTDGVSMMDAVKSIVGRDYKRAFTRSSDSFIETVGKQTSHTDNDSIVRVYDFEGKKKFYRLFSKANFEKLAGIDGQKVEAGFPVVFNSTEKFKDINLRESKPIVDSLRFATVDGVDKFFWHGTLDIPKSSGVISTKRGRKRKGATESESETRKLQQKSKIYTPSIETSDDKLPLVIDTLSNAEVNNKLASNIFNVGGFTAGSLRSLKRQQAILSVVTKMGGISSTGDRFLDAVSRHLGSLTIVDKKTLRGDIELMVSGEKLKIQYDFIGKRQYIYLPTVTEEQFSDHLLKEKDNKKTFYSKDTLHDTDIYFFDQTEKNRFHRGVKSAERVKKFQEKGKTKRATSSSSFPKAESRNISKKRMLSASNGTNSSSGKKSELAKQKLVQTLKTQFHLGSKLGLKSLIFCVVISKSIKNEILWDVITKLFPSNSLQNLKKQWTTYRVRMGYHGWKAYVHKWKRILLTAIKDETILFKDVEALDLPKLVKLWMDYENKESNKCITLYKNFGQNRKKYSFVNNKNNLESYISLAMSSMVQREVFLLKKCYTTNISIGTREHSKIQDFAENEIKAIIRSILMDVSETSKDKMSILDNFQKEDIDKVVMEMAREKQLYLHGSKLEASSTVDDILNAKSHLNFFSESAHYKNRLEEMLEMKNGIVISKEINDCSSAVLIDLISREKLKLDLIPLERKFEKLNYSTRTLDRTYLTPPLIVSRNNSNLNVGKKRKMIPVPPAKAFSRLWINAEGNVRENIWKKAVSMVLYEILFNPGIVVSKLVTNCSDILCDKELVDICDWLKEKELIYDAPFSGFSASYNWYTFLS</sequence>
<evidence type="ECO:0000313" key="10">
    <source>
        <dbReference type="EMBL" id="CCE65287.1"/>
    </source>
</evidence>
<feature type="compositionally biased region" description="Acidic residues" evidence="6">
    <location>
        <begin position="271"/>
        <end position="281"/>
    </location>
</feature>
<evidence type="ECO:0000256" key="6">
    <source>
        <dbReference type="SAM" id="MobiDB-lite"/>
    </source>
</evidence>
<dbReference type="GO" id="GO:0001003">
    <property type="term" value="F:RNA polymerase III type 2 promoter sequence-specific DNA binding"/>
    <property type="evidence" value="ECO:0007669"/>
    <property type="project" value="EnsemblFungi"/>
</dbReference>
<evidence type="ECO:0000256" key="5">
    <source>
        <dbReference type="ARBA" id="ARBA00023242"/>
    </source>
</evidence>
<dbReference type="OMA" id="MSSMIQR"/>
<feature type="region of interest" description="Disordered" evidence="6">
    <location>
        <begin position="268"/>
        <end position="292"/>
    </location>
</feature>
<dbReference type="EMBL" id="HE612866">
    <property type="protein sequence ID" value="CCE65287.1"/>
    <property type="molecule type" value="Genomic_DNA"/>
</dbReference>
<comment type="subcellular location">
    <subcellularLocation>
        <location evidence="1">Nucleus</location>
    </subcellularLocation>
</comment>
<dbReference type="RefSeq" id="XP_003687721.1">
    <property type="nucleotide sequence ID" value="XM_003687673.1"/>
</dbReference>
<dbReference type="InterPro" id="IPR046488">
    <property type="entry name" value="Sfc3/Tfc3_C"/>
</dbReference>
<feature type="region of interest" description="Disordered" evidence="6">
    <location>
        <begin position="669"/>
        <end position="717"/>
    </location>
</feature>
<dbReference type="STRING" id="1071381.G8BZF9"/>
<keyword evidence="4" id="KW-0804">Transcription</keyword>
<evidence type="ECO:0000259" key="7">
    <source>
        <dbReference type="Pfam" id="PF04182"/>
    </source>
</evidence>
<evidence type="ECO:0000259" key="9">
    <source>
        <dbReference type="Pfam" id="PF21552"/>
    </source>
</evidence>
<dbReference type="eggNOG" id="ENOG502QVPM">
    <property type="taxonomic scope" value="Eukaryota"/>
</dbReference>
<protein>
    <submittedName>
        <fullName evidence="10">Uncharacterized protein</fullName>
    </submittedName>
</protein>
<dbReference type="InterPro" id="IPR044210">
    <property type="entry name" value="Tfc3-like"/>
</dbReference>
<dbReference type="GO" id="GO:0006384">
    <property type="term" value="P:transcription initiation at RNA polymerase III promoter"/>
    <property type="evidence" value="ECO:0007669"/>
    <property type="project" value="InterPro"/>
</dbReference>
<dbReference type="GO" id="GO:0071168">
    <property type="term" value="P:protein localization to chromatin"/>
    <property type="evidence" value="ECO:0007669"/>
    <property type="project" value="EnsemblFungi"/>
</dbReference>
<evidence type="ECO:0000256" key="4">
    <source>
        <dbReference type="ARBA" id="ARBA00023163"/>
    </source>
</evidence>
<dbReference type="GO" id="GO:0000127">
    <property type="term" value="C:transcription factor TFIIIC complex"/>
    <property type="evidence" value="ECO:0007669"/>
    <property type="project" value="EnsemblFungi"/>
</dbReference>
<proteinExistence type="predicted"/>
<feature type="compositionally biased region" description="Low complexity" evidence="6">
    <location>
        <begin position="704"/>
        <end position="714"/>
    </location>
</feature>
<name>G8BZF9_TETPH</name>
<organism evidence="10 11">
    <name type="scientific">Tetrapisispora phaffii (strain ATCC 24235 / CBS 4417 / NBRC 1672 / NRRL Y-8282 / UCD 70-5)</name>
    <name type="common">Yeast</name>
    <name type="synonym">Fabospora phaffii</name>
    <dbReference type="NCBI Taxonomy" id="1071381"/>
    <lineage>
        <taxon>Eukaryota</taxon>
        <taxon>Fungi</taxon>
        <taxon>Dikarya</taxon>
        <taxon>Ascomycota</taxon>
        <taxon>Saccharomycotina</taxon>
        <taxon>Saccharomycetes</taxon>
        <taxon>Saccharomycetales</taxon>
        <taxon>Saccharomycetaceae</taxon>
        <taxon>Tetrapisispora</taxon>
    </lineage>
</organism>
<dbReference type="GO" id="GO:0005634">
    <property type="term" value="C:nucleus"/>
    <property type="evidence" value="ECO:0007669"/>
    <property type="project" value="UniProtKB-SubCell"/>
</dbReference>
<dbReference type="AlphaFoldDB" id="G8BZF9"/>
<dbReference type="GeneID" id="11533356"/>
<dbReference type="Proteomes" id="UP000005666">
    <property type="component" value="Chromosome 11"/>
</dbReference>
<dbReference type="OrthoDB" id="68020at2759"/>
<dbReference type="KEGG" id="tpf:TPHA_0K01540"/>
<dbReference type="Pfam" id="PF20222">
    <property type="entry name" value="DUF6581"/>
    <property type="match status" value="1"/>
</dbReference>
<dbReference type="GO" id="GO:0008301">
    <property type="term" value="F:DNA binding, bending"/>
    <property type="evidence" value="ECO:0007669"/>
    <property type="project" value="EnsemblFungi"/>
</dbReference>
<dbReference type="GO" id="GO:0001002">
    <property type="term" value="F:RNA polymerase III type 1 promoter sequence-specific DNA binding"/>
    <property type="evidence" value="ECO:0007669"/>
    <property type="project" value="EnsemblFungi"/>
</dbReference>
<feature type="compositionally biased region" description="Basic and acidic residues" evidence="6">
    <location>
        <begin position="669"/>
        <end position="678"/>
    </location>
</feature>
<keyword evidence="5" id="KW-0539">Nucleus</keyword>
<dbReference type="Pfam" id="PF21552">
    <property type="entry name" value="WHD_TFC3"/>
    <property type="match status" value="1"/>
</dbReference>
<reference evidence="10 11" key="1">
    <citation type="journal article" date="2011" name="Proc. Natl. Acad. Sci. U.S.A.">
        <title>Evolutionary erosion of yeast sex chromosomes by mating-type switching accidents.</title>
        <authorList>
            <person name="Gordon J.L."/>
            <person name="Armisen D."/>
            <person name="Proux-Wera E."/>
            <person name="Oheigeartaigh S.S."/>
            <person name="Byrne K.P."/>
            <person name="Wolfe K.H."/>
        </authorList>
    </citation>
    <scope>NUCLEOTIDE SEQUENCE [LARGE SCALE GENOMIC DNA]</scope>
    <source>
        <strain evidence="11">ATCC 24235 / CBS 4417 / NBRC 1672 / NRRL Y-8282 / UCD 70-5</strain>
    </source>
</reference>
<evidence type="ECO:0000256" key="2">
    <source>
        <dbReference type="ARBA" id="ARBA00022553"/>
    </source>
</evidence>
<evidence type="ECO:0000256" key="3">
    <source>
        <dbReference type="ARBA" id="ARBA00023125"/>
    </source>
</evidence>
<dbReference type="PANTHER" id="PTHR15180:SF1">
    <property type="entry name" value="GENERAL TRANSCRIPTION FACTOR 3C POLYPEPTIDE 1"/>
    <property type="match status" value="1"/>
</dbReference>